<dbReference type="EMBL" id="MCIF01000002">
    <property type="protein sequence ID" value="RAQ98194.1"/>
    <property type="molecule type" value="Genomic_DNA"/>
</dbReference>
<dbReference type="Proteomes" id="UP000248706">
    <property type="component" value="Unassembled WGS sequence"/>
</dbReference>
<dbReference type="NCBIfam" id="TIGR03310">
    <property type="entry name" value="matur_MocA_YgfJ"/>
    <property type="match status" value="1"/>
</dbReference>
<reference evidence="2 3" key="1">
    <citation type="submission" date="2016-08" db="EMBL/GenBank/DDBJ databases">
        <title>Analysis of Carbohydrate Active Enzymes in Thermogemmatispora T81 Reveals Carbohydrate Degradation Ability.</title>
        <authorList>
            <person name="Tomazini A."/>
            <person name="Lal S."/>
            <person name="Stott M."/>
            <person name="Henrissat B."/>
            <person name="Polikarpov I."/>
            <person name="Sparling R."/>
            <person name="Levin D.B."/>
        </authorList>
    </citation>
    <scope>NUCLEOTIDE SEQUENCE [LARGE SCALE GENOMIC DNA]</scope>
    <source>
        <strain evidence="2 3">T81</strain>
    </source>
</reference>
<keyword evidence="2" id="KW-0548">Nucleotidyltransferase</keyword>
<dbReference type="SUPFAM" id="SSF53448">
    <property type="entry name" value="Nucleotide-diphospho-sugar transferases"/>
    <property type="match status" value="1"/>
</dbReference>
<gene>
    <name evidence="2" type="ORF">A4R35_21815</name>
</gene>
<feature type="domain" description="MobA-like NTP transferase" evidence="1">
    <location>
        <begin position="9"/>
        <end position="182"/>
    </location>
</feature>
<dbReference type="Pfam" id="PF12804">
    <property type="entry name" value="NTP_transf_3"/>
    <property type="match status" value="1"/>
</dbReference>
<dbReference type="InterPro" id="IPR029044">
    <property type="entry name" value="Nucleotide-diphossugar_trans"/>
</dbReference>
<keyword evidence="2" id="KW-0808">Transferase</keyword>
<dbReference type="InterPro" id="IPR025877">
    <property type="entry name" value="MobA-like_NTP_Trfase"/>
</dbReference>
<comment type="caution">
    <text evidence="2">The sequence shown here is derived from an EMBL/GenBank/DDBJ whole genome shotgun (WGS) entry which is preliminary data.</text>
</comment>
<proteinExistence type="predicted"/>
<dbReference type="CDD" id="cd04182">
    <property type="entry name" value="GT_2_like_f"/>
    <property type="match status" value="1"/>
</dbReference>
<dbReference type="PANTHER" id="PTHR43777">
    <property type="entry name" value="MOLYBDENUM COFACTOR CYTIDYLYLTRANSFERASE"/>
    <property type="match status" value="1"/>
</dbReference>
<dbReference type="AlphaFoldDB" id="A0A328VSF8"/>
<evidence type="ECO:0000259" key="1">
    <source>
        <dbReference type="Pfam" id="PF12804"/>
    </source>
</evidence>
<evidence type="ECO:0000313" key="2">
    <source>
        <dbReference type="EMBL" id="RAQ98194.1"/>
    </source>
</evidence>
<dbReference type="Gene3D" id="3.90.550.10">
    <property type="entry name" value="Spore Coat Polysaccharide Biosynthesis Protein SpsA, Chain A"/>
    <property type="match status" value="1"/>
</dbReference>
<keyword evidence="3" id="KW-1185">Reference proteome</keyword>
<organism evidence="2 3">
    <name type="scientific">Thermogemmatispora tikiterensis</name>
    <dbReference type="NCBI Taxonomy" id="1825093"/>
    <lineage>
        <taxon>Bacteria</taxon>
        <taxon>Bacillati</taxon>
        <taxon>Chloroflexota</taxon>
        <taxon>Ktedonobacteria</taxon>
        <taxon>Thermogemmatisporales</taxon>
        <taxon>Thermogemmatisporaceae</taxon>
        <taxon>Thermogemmatispora</taxon>
    </lineage>
</organism>
<sequence>MSEEPVCAAILLAAGTSSRMGGGRHKLLLPLAGRPLLQHSVEAVLRSQARPLVIVLGHRAEEVRAALGAYAADPAVELVINPDYAQGMSTSLRCGLQTLLARAARLGQPPPAAALIFLGDQPFIPPHLIDRLIAAWRSSGRRIVAPSYEGRRGNPVLFASDLFPELERVTGDEGGRRVIERHRAEIALVEVEEALASHDVDTWEAYQTALRAQSDESDPQQ</sequence>
<accession>A0A328VSF8</accession>
<name>A0A328VSF8_9CHLR</name>
<protein>
    <submittedName>
        <fullName evidence="2">Molybdenum cofactor cytidylyltransferase</fullName>
    </submittedName>
</protein>
<dbReference type="InterPro" id="IPR017696">
    <property type="entry name" value="Mo_hydrolase_YgfJ"/>
</dbReference>
<dbReference type="GO" id="GO:0016779">
    <property type="term" value="F:nucleotidyltransferase activity"/>
    <property type="evidence" value="ECO:0007669"/>
    <property type="project" value="UniProtKB-KW"/>
</dbReference>
<evidence type="ECO:0000313" key="3">
    <source>
        <dbReference type="Proteomes" id="UP000248706"/>
    </source>
</evidence>
<dbReference type="PANTHER" id="PTHR43777:SF1">
    <property type="entry name" value="MOLYBDENUM COFACTOR CYTIDYLYLTRANSFERASE"/>
    <property type="match status" value="1"/>
</dbReference>